<dbReference type="Gene3D" id="3.30.450.180">
    <property type="match status" value="1"/>
</dbReference>
<dbReference type="PANTHER" id="PTHR35010">
    <property type="entry name" value="BLL4672 PROTEIN-RELATED"/>
    <property type="match status" value="1"/>
</dbReference>
<dbReference type="Proteomes" id="UP000000757">
    <property type="component" value="Chromosome"/>
</dbReference>
<dbReference type="Gene3D" id="1.10.260.40">
    <property type="entry name" value="lambda repressor-like DNA-binding domains"/>
    <property type="match status" value="1"/>
</dbReference>
<dbReference type="InterPro" id="IPR001387">
    <property type="entry name" value="Cro/C1-type_HTH"/>
</dbReference>
<keyword evidence="3" id="KW-1185">Reference proteome</keyword>
<dbReference type="KEGG" id="msm:MSMEG_2428"/>
<dbReference type="eggNOG" id="COG1396">
    <property type="taxonomic scope" value="Bacteria"/>
</dbReference>
<name>A0QV30_MYCS2</name>
<organism evidence="2 3">
    <name type="scientific">Mycolicibacterium smegmatis (strain ATCC 700084 / mc(2)155)</name>
    <name type="common">Mycobacterium smegmatis</name>
    <dbReference type="NCBI Taxonomy" id="246196"/>
    <lineage>
        <taxon>Bacteria</taxon>
        <taxon>Bacillati</taxon>
        <taxon>Actinomycetota</taxon>
        <taxon>Actinomycetes</taxon>
        <taxon>Mycobacteriales</taxon>
        <taxon>Mycobacteriaceae</taxon>
        <taxon>Mycolicibacterium</taxon>
    </lineage>
</organism>
<dbReference type="PATRIC" id="fig|246196.19.peg.2393"/>
<dbReference type="CDD" id="cd00093">
    <property type="entry name" value="HTH_XRE"/>
    <property type="match status" value="1"/>
</dbReference>
<protein>
    <submittedName>
        <fullName evidence="2">DNA-binding protein</fullName>
    </submittedName>
</protein>
<dbReference type="AlphaFoldDB" id="A0QV30"/>
<dbReference type="InterPro" id="IPR010982">
    <property type="entry name" value="Lambda_DNA-bd_dom_sf"/>
</dbReference>
<dbReference type="OrthoDB" id="3608749at2"/>
<accession>A0QV30</accession>
<dbReference type="GO" id="GO:0003677">
    <property type="term" value="F:DNA binding"/>
    <property type="evidence" value="ECO:0007669"/>
    <property type="project" value="UniProtKB-KW"/>
</dbReference>
<dbReference type="PROSITE" id="PS50943">
    <property type="entry name" value="HTH_CROC1"/>
    <property type="match status" value="1"/>
</dbReference>
<gene>
    <name evidence="2" type="ordered locus">MSMEG_2428</name>
</gene>
<dbReference type="STRING" id="246196.MSMEG_2428"/>
<reference evidence="2 3" key="1">
    <citation type="submission" date="2006-10" db="EMBL/GenBank/DDBJ databases">
        <authorList>
            <person name="Fleischmann R.D."/>
            <person name="Dodson R.J."/>
            <person name="Haft D.H."/>
            <person name="Merkel J.S."/>
            <person name="Nelson W.C."/>
            <person name="Fraser C.M."/>
        </authorList>
    </citation>
    <scope>NUCLEOTIDE SEQUENCE [LARGE SCALE GENOMIC DNA]</scope>
    <source>
        <strain evidence="3">ATCC 700084 / mc(2)155</strain>
    </source>
</reference>
<dbReference type="InterPro" id="IPR041413">
    <property type="entry name" value="MLTR_LBD"/>
</dbReference>
<feature type="domain" description="HTH cro/C1-type" evidence="1">
    <location>
        <begin position="37"/>
        <end position="85"/>
    </location>
</feature>
<dbReference type="SUPFAM" id="SSF47413">
    <property type="entry name" value="lambda repressor-like DNA-binding domains"/>
    <property type="match status" value="1"/>
</dbReference>
<evidence type="ECO:0000313" key="3">
    <source>
        <dbReference type="Proteomes" id="UP000000757"/>
    </source>
</evidence>
<dbReference type="Pfam" id="PF13560">
    <property type="entry name" value="HTH_31"/>
    <property type="match status" value="1"/>
</dbReference>
<proteinExistence type="predicted"/>
<keyword evidence="2" id="KW-0238">DNA-binding</keyword>
<dbReference type="PaxDb" id="246196-MSMEI_2367"/>
<dbReference type="EMBL" id="CP000480">
    <property type="protein sequence ID" value="ABK75390.1"/>
    <property type="molecule type" value="Genomic_DNA"/>
</dbReference>
<evidence type="ECO:0000259" key="1">
    <source>
        <dbReference type="PROSITE" id="PS50943"/>
    </source>
</evidence>
<sequence length="281" mass="31448">MGEPMDRDALAEFLRRRREAIRPQDVGLPEGPRRRTAGLRREEVAQLTGMSVDYYGRLEQARGPQPSPQMLRALARALRLTDDERDHLYRLAGHAVPDRGGLSTHVRPALLFVLDRMRDAAAFVCTDTGIMLAQNAMAKLLMGDLTTAETTVEASMIWQWFIDPVVREQFPDVEHDQHSRIMVADLRAAWARRRTEADMRELVDGLLARSPEFAELWSRHEVAVRRLQRKTFSTHVGPITLDCEVLAAADGQQLVVLTPPAGSSAADDLRLLTVIGDQALG</sequence>
<evidence type="ECO:0000313" key="2">
    <source>
        <dbReference type="EMBL" id="ABK75390.1"/>
    </source>
</evidence>
<dbReference type="SMART" id="SM00530">
    <property type="entry name" value="HTH_XRE"/>
    <property type="match status" value="1"/>
</dbReference>
<dbReference type="PANTHER" id="PTHR35010:SF2">
    <property type="entry name" value="BLL4672 PROTEIN"/>
    <property type="match status" value="1"/>
</dbReference>
<dbReference type="Pfam" id="PF17765">
    <property type="entry name" value="MLTR_LBD"/>
    <property type="match status" value="1"/>
</dbReference>